<dbReference type="AlphaFoldDB" id="A0A370TBP9"/>
<dbReference type="InterPro" id="IPR029039">
    <property type="entry name" value="Flavoprotein-like_sf"/>
</dbReference>
<comment type="function">
    <text evidence="10">NADPH-dependent reductase which is a central component of the cytosolic iron-sulfur (Fe-S) protein assembly (CIA) machinery. Transfers electrons from NADPH via its FAD and FMN prosthetic groups to the [2Fe-2S] cluster of DRE2, another key component of the CIA machinery. In turn, this reduced cluster provides electrons for assembly of cytosolic iron-sulfur cluster proteins. Positively controls H(2)O(2)-induced cell death.</text>
</comment>
<dbReference type="InterPro" id="IPR017938">
    <property type="entry name" value="Riboflavin_synthase-like_b-brl"/>
</dbReference>
<gene>
    <name evidence="10" type="primary">TAH18</name>
    <name evidence="14" type="ORF">BP5553_09678</name>
</gene>
<keyword evidence="9 10" id="KW-0496">Mitochondrion</keyword>
<evidence type="ECO:0000259" key="12">
    <source>
        <dbReference type="PROSITE" id="PS50902"/>
    </source>
</evidence>
<dbReference type="PROSITE" id="PS51384">
    <property type="entry name" value="FAD_FR"/>
    <property type="match status" value="1"/>
</dbReference>
<evidence type="ECO:0000256" key="7">
    <source>
        <dbReference type="ARBA" id="ARBA00022857"/>
    </source>
</evidence>
<feature type="binding site" evidence="10">
    <location>
        <begin position="492"/>
        <end position="495"/>
    </location>
    <ligand>
        <name>FAD</name>
        <dbReference type="ChEBI" id="CHEBI:57692"/>
    </ligand>
</feature>
<evidence type="ECO:0000256" key="10">
    <source>
        <dbReference type="HAMAP-Rule" id="MF_03178"/>
    </source>
</evidence>
<keyword evidence="8 10" id="KW-0560">Oxidoreductase</keyword>
<dbReference type="EMBL" id="NPIC01000012">
    <property type="protein sequence ID" value="RDL31469.1"/>
    <property type="molecule type" value="Genomic_DNA"/>
</dbReference>
<feature type="compositionally biased region" description="Basic and acidic residues" evidence="11">
    <location>
        <begin position="282"/>
        <end position="291"/>
    </location>
</feature>
<comment type="similarity">
    <text evidence="10">In the C-terminal section; belongs to the flavoprotein pyridine nucleotide cytochrome reductase family.</text>
</comment>
<evidence type="ECO:0000256" key="6">
    <source>
        <dbReference type="ARBA" id="ARBA00022827"/>
    </source>
</evidence>
<feature type="binding site" evidence="10">
    <location>
        <position position="462"/>
    </location>
    <ligand>
        <name>FAD</name>
        <dbReference type="ChEBI" id="CHEBI:57692"/>
    </ligand>
</feature>
<dbReference type="GO" id="GO:0050661">
    <property type="term" value="F:NADP binding"/>
    <property type="evidence" value="ECO:0007669"/>
    <property type="project" value="UniProtKB-UniRule"/>
</dbReference>
<dbReference type="SUPFAM" id="SSF63380">
    <property type="entry name" value="Riboflavin synthase domain-like"/>
    <property type="match status" value="1"/>
</dbReference>
<proteinExistence type="inferred from homology"/>
<dbReference type="PRINTS" id="PR00371">
    <property type="entry name" value="FPNCR"/>
</dbReference>
<dbReference type="GO" id="GO:0016226">
    <property type="term" value="P:iron-sulfur cluster assembly"/>
    <property type="evidence" value="ECO:0007669"/>
    <property type="project" value="UniProtKB-UniRule"/>
</dbReference>
<keyword evidence="6 10" id="KW-0274">FAD</keyword>
<dbReference type="PRINTS" id="PR00369">
    <property type="entry name" value="FLAVODOXIN"/>
</dbReference>
<evidence type="ECO:0000256" key="9">
    <source>
        <dbReference type="ARBA" id="ARBA00023128"/>
    </source>
</evidence>
<dbReference type="GO" id="GO:0005634">
    <property type="term" value="C:nucleus"/>
    <property type="evidence" value="ECO:0007669"/>
    <property type="project" value="UniProtKB-ARBA"/>
</dbReference>
<feature type="domain" description="Flavodoxin-like" evidence="12">
    <location>
        <begin position="10"/>
        <end position="154"/>
    </location>
</feature>
<dbReference type="InterPro" id="IPR001094">
    <property type="entry name" value="Flavdoxin-like"/>
</dbReference>
<feature type="binding site" evidence="10">
    <location>
        <position position="723"/>
    </location>
    <ligand>
        <name>FAD</name>
        <dbReference type="ChEBI" id="CHEBI:57692"/>
    </ligand>
</feature>
<feature type="binding site" evidence="10">
    <location>
        <begin position="642"/>
        <end position="643"/>
    </location>
    <ligand>
        <name>NADP(+)</name>
        <dbReference type="ChEBI" id="CHEBI:58349"/>
    </ligand>
</feature>
<dbReference type="Gene3D" id="2.40.30.10">
    <property type="entry name" value="Translation factors"/>
    <property type="match status" value="1"/>
</dbReference>
<dbReference type="GO" id="GO:0160246">
    <property type="term" value="F:NADPH-iron-sulfur [2Fe-2S] protein oxidoreductase activity"/>
    <property type="evidence" value="ECO:0007669"/>
    <property type="project" value="InterPro"/>
</dbReference>
<dbReference type="PANTHER" id="PTHR19384">
    <property type="entry name" value="NITRIC OXIDE SYNTHASE-RELATED"/>
    <property type="match status" value="1"/>
</dbReference>
<dbReference type="SUPFAM" id="SSF52218">
    <property type="entry name" value="Flavoproteins"/>
    <property type="match status" value="1"/>
</dbReference>
<feature type="binding site" evidence="10">
    <location>
        <begin position="532"/>
        <end position="535"/>
    </location>
    <ligand>
        <name>FAD</name>
        <dbReference type="ChEBI" id="CHEBI:57692"/>
    </ligand>
</feature>
<name>A0A370TBP9_9HELO</name>
<dbReference type="GO" id="GO:0050660">
    <property type="term" value="F:flavin adenine dinucleotide binding"/>
    <property type="evidence" value="ECO:0007669"/>
    <property type="project" value="UniProtKB-UniRule"/>
</dbReference>
<reference evidence="14 15" key="1">
    <citation type="journal article" date="2018" name="IMA Fungus">
        <title>IMA Genome-F 9: Draft genome sequence of Annulohypoxylon stygium, Aspergillus mulundensis, Berkeleyomyces basicola (syn. Thielaviopsis basicola), Ceratocystis smalleyi, two Cercospora beticola strains, Coleophoma cylindrospora, Fusarium fracticaudum, Phialophora cf. hyalina, and Morchella septimelata.</title>
        <authorList>
            <person name="Wingfield B.D."/>
            <person name="Bills G.F."/>
            <person name="Dong Y."/>
            <person name="Huang W."/>
            <person name="Nel W.J."/>
            <person name="Swalarsk-Parry B.S."/>
            <person name="Vaghefi N."/>
            <person name="Wilken P.M."/>
            <person name="An Z."/>
            <person name="de Beer Z.W."/>
            <person name="De Vos L."/>
            <person name="Chen L."/>
            <person name="Duong T.A."/>
            <person name="Gao Y."/>
            <person name="Hammerbacher A."/>
            <person name="Kikkert J.R."/>
            <person name="Li Y."/>
            <person name="Li H."/>
            <person name="Li K."/>
            <person name="Li Q."/>
            <person name="Liu X."/>
            <person name="Ma X."/>
            <person name="Naidoo K."/>
            <person name="Pethybridge S.J."/>
            <person name="Sun J."/>
            <person name="Steenkamp E.T."/>
            <person name="van der Nest M.A."/>
            <person name="van Wyk S."/>
            <person name="Wingfield M.J."/>
            <person name="Xiong C."/>
            <person name="Yue Q."/>
            <person name="Zhang X."/>
        </authorList>
    </citation>
    <scope>NUCLEOTIDE SEQUENCE [LARGE SCALE GENOMIC DNA]</scope>
    <source>
        <strain evidence="14 15">BP 5553</strain>
    </source>
</reference>
<feature type="binding site" evidence="10">
    <location>
        <position position="575"/>
    </location>
    <ligand>
        <name>NADP(+)</name>
        <dbReference type="ChEBI" id="CHEBI:58349"/>
    </ligand>
</feature>
<evidence type="ECO:0000256" key="5">
    <source>
        <dbReference type="ARBA" id="ARBA00022643"/>
    </source>
</evidence>
<dbReference type="EC" id="1.18.1.-" evidence="10"/>
<keyword evidence="5 10" id="KW-0288">FMN</keyword>
<comment type="cofactor">
    <cofactor evidence="2 10">
        <name>FAD</name>
        <dbReference type="ChEBI" id="CHEBI:57692"/>
    </cofactor>
</comment>
<dbReference type="GO" id="GO:0005739">
    <property type="term" value="C:mitochondrion"/>
    <property type="evidence" value="ECO:0007669"/>
    <property type="project" value="UniProtKB-SubCell"/>
</dbReference>
<comment type="similarity">
    <text evidence="10">Belongs to the NADPH-dependent diflavin oxidoreductase NDOR1 family.</text>
</comment>
<keyword evidence="15" id="KW-1185">Reference proteome</keyword>
<evidence type="ECO:0000259" key="13">
    <source>
        <dbReference type="PROSITE" id="PS51384"/>
    </source>
</evidence>
<dbReference type="InterPro" id="IPR001433">
    <property type="entry name" value="OxRdtase_FAD/NAD-bd"/>
</dbReference>
<accession>A0A370TBP9</accession>
<organism evidence="14 15">
    <name type="scientific">Venustampulla echinocandica</name>
    <dbReference type="NCBI Taxonomy" id="2656787"/>
    <lineage>
        <taxon>Eukaryota</taxon>
        <taxon>Fungi</taxon>
        <taxon>Dikarya</taxon>
        <taxon>Ascomycota</taxon>
        <taxon>Pezizomycotina</taxon>
        <taxon>Leotiomycetes</taxon>
        <taxon>Helotiales</taxon>
        <taxon>Pleuroascaceae</taxon>
        <taxon>Venustampulla</taxon>
    </lineage>
</organism>
<dbReference type="InterPro" id="IPR023173">
    <property type="entry name" value="NADPH_Cyt_P450_Rdtase_alpha"/>
</dbReference>
<evidence type="ECO:0000256" key="3">
    <source>
        <dbReference type="ARBA" id="ARBA00022490"/>
    </source>
</evidence>
<feature type="binding site" evidence="10">
    <location>
        <begin position="648"/>
        <end position="652"/>
    </location>
    <ligand>
        <name>NADP(+)</name>
        <dbReference type="ChEBI" id="CHEBI:58349"/>
    </ligand>
</feature>
<feature type="domain" description="FAD-binding FR-type" evidence="13">
    <location>
        <begin position="308"/>
        <end position="559"/>
    </location>
</feature>
<dbReference type="InterPro" id="IPR039261">
    <property type="entry name" value="FNR_nucleotide-bd"/>
</dbReference>
<dbReference type="FunFam" id="1.20.990.10:FF:000013">
    <property type="entry name" value="NADPH-dependent diflavin oxidoreductase 1"/>
    <property type="match status" value="1"/>
</dbReference>
<evidence type="ECO:0000256" key="2">
    <source>
        <dbReference type="ARBA" id="ARBA00001974"/>
    </source>
</evidence>
<dbReference type="GO" id="GO:0005829">
    <property type="term" value="C:cytosol"/>
    <property type="evidence" value="ECO:0007669"/>
    <property type="project" value="TreeGrafter"/>
</dbReference>
<feature type="binding site" evidence="10">
    <location>
        <position position="136"/>
    </location>
    <ligand>
        <name>FMN</name>
        <dbReference type="ChEBI" id="CHEBI:58210"/>
    </ligand>
</feature>
<dbReference type="InterPro" id="IPR001709">
    <property type="entry name" value="Flavoprot_Pyr_Nucl_cyt_Rdtase"/>
</dbReference>
<comment type="cofactor">
    <cofactor evidence="1 10">
        <name>FMN</name>
        <dbReference type="ChEBI" id="CHEBI:58210"/>
    </cofactor>
</comment>
<feature type="binding site" evidence="10">
    <location>
        <begin position="63"/>
        <end position="66"/>
    </location>
    <ligand>
        <name>FMN</name>
        <dbReference type="ChEBI" id="CHEBI:58210"/>
    </ligand>
</feature>
<dbReference type="SUPFAM" id="SSF52343">
    <property type="entry name" value="Ferredoxin reductase-like, C-terminal NADP-linked domain"/>
    <property type="match status" value="1"/>
</dbReference>
<dbReference type="FunFam" id="3.40.50.80:FF:000030">
    <property type="entry name" value="NADPH-dependent diflavin oxidoreductase 1"/>
    <property type="match status" value="1"/>
</dbReference>
<evidence type="ECO:0000256" key="8">
    <source>
        <dbReference type="ARBA" id="ARBA00023002"/>
    </source>
</evidence>
<dbReference type="Gene3D" id="3.40.50.360">
    <property type="match status" value="1"/>
</dbReference>
<dbReference type="Pfam" id="PF00667">
    <property type="entry name" value="FAD_binding_1"/>
    <property type="match status" value="1"/>
</dbReference>
<comment type="subcellular location">
    <subcellularLocation>
        <location evidence="10">Cytoplasm</location>
    </subcellularLocation>
    <subcellularLocation>
        <location evidence="10">Mitochondrion</location>
    </subcellularLocation>
    <text evidence="10">Relocalizes to mitochondria after H(2)O(2) exposure.</text>
</comment>
<dbReference type="Gene3D" id="1.20.990.10">
    <property type="entry name" value="NADPH-cytochrome p450 Reductase, Chain A, domain 3"/>
    <property type="match status" value="1"/>
</dbReference>
<sequence>MAEDIHARTALILYGSETGNSQDVAGELGRMAERLHFVARVSEMDAVDLNVLVKHRVVIFALSTTGQGEFPKNARKFWKSLLRKRLPPGCLGHVRFTTFGLGDSSYPKYNWAARKLHKRLEQLGAQEIYPRGEADEQHEEGIDGTFLSWKADFHKHLLSLYPLPEGVEPIPPEVLLPPKYTLQLVEGSPDFDSLALVESDQETGKSTTAAMAAKSTQELGISVGQVGELAASSTSISPSIHNENLSDSTANPEITLNMANVPPVEFSMQADLAGEAKPPPPLKEEIPRDLEPSDANSQLPDDYVLPIPDSFLAKLVGNKRITPESHWQDVRELTISIPNDTSYDPGDVLTLYPKNFPEDVQTLIDLMDWNDVADMQVTFEPVHPKYYAAEDLTSLAPGLHPLDQTTLRELLLHNLDITAIPKRYFFELIAHHTDDPMHKERLQEFANPIFIDEFFDYATRPRRSILEVLQEFNTVKLPWKWATSIFPVIRGRQYSISSGGALKRHSKSGDTKMQLLVAIVKYRTVLKKVRQGLCSRYIASLPIGTTFTVSLTSGTFSNIVKYHPRLPVLLVGPGTGVAPLRSLIWERAALKQLNSRRPGQNINVGETLLFYGGRNRNADYFYHDEWNSMADSLGLKVFTAFSRDQKEKIYVQDIIRKEKKAVWDVIECKAVIFVCGSSGSMPKAVREAIIDVMAEMGPFVDRDEAVEQLRLMELKGFYVQETW</sequence>
<dbReference type="HAMAP" id="MF_03178">
    <property type="entry name" value="NDOR1"/>
    <property type="match status" value="1"/>
</dbReference>
<dbReference type="PANTHER" id="PTHR19384:SF10">
    <property type="entry name" value="NADPH-DEPENDENT DIFLAVIN OXIDOREDUCTASE 1"/>
    <property type="match status" value="1"/>
</dbReference>
<dbReference type="GO" id="GO:0016651">
    <property type="term" value="F:oxidoreductase activity, acting on NAD(P)H"/>
    <property type="evidence" value="ECO:0007669"/>
    <property type="project" value="UniProtKB-UniRule"/>
</dbReference>
<protein>
    <recommendedName>
        <fullName evidence="10">NADPH-dependent diflavin oxidoreductase 1</fullName>
        <ecNumber evidence="10">1.18.1.-</ecNumber>
    </recommendedName>
    <alternativeName>
        <fullName evidence="10">NADPH-dependent FMN and FAD-containing oxidoreductase</fullName>
    </alternativeName>
</protein>
<evidence type="ECO:0000313" key="14">
    <source>
        <dbReference type="EMBL" id="RDL31469.1"/>
    </source>
</evidence>
<comment type="similarity">
    <text evidence="10">In the N-terminal section; belongs to the flavodoxin family.</text>
</comment>
<feature type="binding site" evidence="10">
    <location>
        <begin position="16"/>
        <end position="21"/>
    </location>
    <ligand>
        <name>FMN</name>
        <dbReference type="ChEBI" id="CHEBI:58210"/>
    </ligand>
</feature>
<dbReference type="FunFam" id="3.40.50.360:FF:000015">
    <property type="entry name" value="NADPH-dependent diflavin oxidoreductase 1"/>
    <property type="match status" value="1"/>
</dbReference>
<dbReference type="Proteomes" id="UP000254866">
    <property type="component" value="Unassembled WGS sequence"/>
</dbReference>
<dbReference type="InterPro" id="IPR028879">
    <property type="entry name" value="NDOR1"/>
</dbReference>
<comment type="caution">
    <text evidence="14">The sequence shown here is derived from an EMBL/GenBank/DDBJ whole genome shotgun (WGS) entry which is preliminary data.</text>
</comment>
<comment type="caution">
    <text evidence="10">Lacks conserved residue(s) required for the propagation of feature annotation.</text>
</comment>
<evidence type="ECO:0000256" key="11">
    <source>
        <dbReference type="SAM" id="MobiDB-lite"/>
    </source>
</evidence>
<feature type="binding site" evidence="10">
    <location>
        <begin position="101"/>
        <end position="110"/>
    </location>
    <ligand>
        <name>FMN</name>
        <dbReference type="ChEBI" id="CHEBI:58210"/>
    </ligand>
</feature>
<keyword evidence="7 10" id="KW-0521">NADP</keyword>
<evidence type="ECO:0000313" key="15">
    <source>
        <dbReference type="Proteomes" id="UP000254866"/>
    </source>
</evidence>
<keyword evidence="3 10" id="KW-0963">Cytoplasm</keyword>
<evidence type="ECO:0000256" key="1">
    <source>
        <dbReference type="ARBA" id="ARBA00001917"/>
    </source>
</evidence>
<dbReference type="STRING" id="2656787.A0A370TBP9"/>
<dbReference type="InterPro" id="IPR003097">
    <property type="entry name" value="CysJ-like_FAD-binding"/>
</dbReference>
<evidence type="ECO:0000256" key="4">
    <source>
        <dbReference type="ARBA" id="ARBA00022630"/>
    </source>
</evidence>
<feature type="region of interest" description="Disordered" evidence="11">
    <location>
        <begin position="273"/>
        <end position="301"/>
    </location>
</feature>
<dbReference type="GO" id="GO:0010181">
    <property type="term" value="F:FMN binding"/>
    <property type="evidence" value="ECO:0007669"/>
    <property type="project" value="UniProtKB-UniRule"/>
</dbReference>
<dbReference type="PROSITE" id="PS50902">
    <property type="entry name" value="FLAVODOXIN_LIKE"/>
    <property type="match status" value="1"/>
</dbReference>
<dbReference type="InterPro" id="IPR017927">
    <property type="entry name" value="FAD-bd_FR_type"/>
</dbReference>
<dbReference type="Pfam" id="PF00258">
    <property type="entry name" value="Flavodoxin_1"/>
    <property type="match status" value="1"/>
</dbReference>
<dbReference type="Pfam" id="PF00175">
    <property type="entry name" value="NAD_binding_1"/>
    <property type="match status" value="1"/>
</dbReference>
<keyword evidence="4 10" id="KW-0285">Flavoprotein</keyword>
<dbReference type="InterPro" id="IPR008254">
    <property type="entry name" value="Flavodoxin/NO_synth"/>
</dbReference>
<dbReference type="Gene3D" id="3.40.50.80">
    <property type="entry name" value="Nucleotide-binding domain of ferredoxin-NADP reductase (FNR) module"/>
    <property type="match status" value="1"/>
</dbReference>
<dbReference type="OrthoDB" id="1856718at2759"/>
<comment type="subunit">
    <text evidence="10">Interacts with DRE2; as part of the cytosolic iron-sulfur (Fe-S) protein assembly (CIA) machinery.</text>
</comment>
<comment type="catalytic activity">
    <reaction evidence="10">
        <text>2 oxidized [2Fe-2S]-[protein] + NADPH = 2 reduced [2Fe-2S]-[protein] + NADP(+) + H(+)</text>
        <dbReference type="Rhea" id="RHEA:67716"/>
        <dbReference type="Rhea" id="RHEA-COMP:17327"/>
        <dbReference type="Rhea" id="RHEA-COMP:17328"/>
        <dbReference type="ChEBI" id="CHEBI:15378"/>
        <dbReference type="ChEBI" id="CHEBI:33737"/>
        <dbReference type="ChEBI" id="CHEBI:33738"/>
        <dbReference type="ChEBI" id="CHEBI:57783"/>
        <dbReference type="ChEBI" id="CHEBI:58349"/>
    </reaction>
</comment>